<dbReference type="Pfam" id="PF00085">
    <property type="entry name" value="Thioredoxin"/>
    <property type="match status" value="1"/>
</dbReference>
<organism evidence="10">
    <name type="scientific">Lophocladia kuetzingii</name>
    <dbReference type="NCBI Taxonomy" id="675577"/>
    <lineage>
        <taxon>Eukaryota</taxon>
        <taxon>Rhodophyta</taxon>
        <taxon>Florideophyceae</taxon>
        <taxon>Rhodymeniophycidae</taxon>
        <taxon>Ceramiales</taxon>
        <taxon>Rhodomelaceae</taxon>
        <taxon>Lophothalieae</taxon>
        <taxon>Lophocladia</taxon>
    </lineage>
</organism>
<keyword evidence="10" id="KW-0150">Chloroplast</keyword>
<dbReference type="PRINTS" id="PR00421">
    <property type="entry name" value="THIOREDOXIN"/>
</dbReference>
<dbReference type="InterPro" id="IPR013766">
    <property type="entry name" value="Thioredoxin_domain"/>
</dbReference>
<keyword evidence="10" id="KW-0934">Plastid</keyword>
<dbReference type="InterPro" id="IPR005746">
    <property type="entry name" value="Thioredoxin"/>
</dbReference>
<gene>
    <name evidence="10" type="primary">trxA</name>
</gene>
<dbReference type="PIRSF" id="PIRSF000077">
    <property type="entry name" value="Thioredoxin"/>
    <property type="match status" value="1"/>
</dbReference>
<feature type="site" description="Contributes to redox potential value" evidence="7">
    <location>
        <position position="32"/>
    </location>
</feature>
<dbReference type="PROSITE" id="PS51352">
    <property type="entry name" value="THIOREDOXIN_2"/>
    <property type="match status" value="1"/>
</dbReference>
<feature type="domain" description="Thioredoxin" evidence="9">
    <location>
        <begin position="1"/>
        <end position="106"/>
    </location>
</feature>
<dbReference type="InterPro" id="IPR036249">
    <property type="entry name" value="Thioredoxin-like_sf"/>
</dbReference>
<dbReference type="GeneID" id="33360962"/>
<sequence>MCILQVMDSTFDAEVIKSNIAVLVDFWAPWCGPCRMVTPVVDAIADEYQGQIKVVKVNTDENPSIAAEYGIRSIPTLMLFRNGMKIDTIIGAIPKSTLINVIEKYL</sequence>
<evidence type="ECO:0000256" key="1">
    <source>
        <dbReference type="ARBA" id="ARBA00003318"/>
    </source>
</evidence>
<keyword evidence="4 8" id="KW-1015">Disulfide bond</keyword>
<feature type="active site" description="Nucleophile" evidence="7">
    <location>
        <position position="34"/>
    </location>
</feature>
<evidence type="ECO:0000313" key="10">
    <source>
        <dbReference type="EMBL" id="ARW67615.1"/>
    </source>
</evidence>
<keyword evidence="2" id="KW-0813">Transport</keyword>
<dbReference type="PROSITE" id="PS00194">
    <property type="entry name" value="THIOREDOXIN_1"/>
    <property type="match status" value="1"/>
</dbReference>
<feature type="site" description="Contributes to redox potential value" evidence="7">
    <location>
        <position position="33"/>
    </location>
</feature>
<reference evidence="10" key="1">
    <citation type="journal article" date="2017" name="J. Phycol.">
        <title>Analysis of chloroplast genomes and a supermatrix inform reclassification of the Rhodomelaceae (Rhodophyta).</title>
        <authorList>
            <person name="Diaz-Tapia P."/>
            <person name="Maggs C.A."/>
            <person name="West J.A."/>
            <person name="Verbruggen H."/>
        </authorList>
    </citation>
    <scope>NUCLEOTIDE SEQUENCE</scope>
    <source>
        <strain evidence="10">PD1509</strain>
    </source>
</reference>
<evidence type="ECO:0000256" key="2">
    <source>
        <dbReference type="ARBA" id="ARBA00022448"/>
    </source>
</evidence>
<feature type="disulfide bond" description="Redox-active" evidence="8">
    <location>
        <begin position="31"/>
        <end position="34"/>
    </location>
</feature>
<dbReference type="NCBIfam" id="TIGR01068">
    <property type="entry name" value="thioredoxin"/>
    <property type="match status" value="1"/>
</dbReference>
<dbReference type="AlphaFoldDB" id="A0A1Z1MPA7"/>
<comment type="similarity">
    <text evidence="6">Belongs to the thioredoxin family.</text>
</comment>
<dbReference type="GO" id="GO:0005737">
    <property type="term" value="C:cytoplasm"/>
    <property type="evidence" value="ECO:0007669"/>
    <property type="project" value="TreeGrafter"/>
</dbReference>
<evidence type="ECO:0000256" key="5">
    <source>
        <dbReference type="ARBA" id="ARBA00023284"/>
    </source>
</evidence>
<feature type="active site" description="Nucleophile" evidence="7">
    <location>
        <position position="31"/>
    </location>
</feature>
<protein>
    <recommendedName>
        <fullName evidence="6">Thioredoxin</fullName>
    </recommendedName>
</protein>
<proteinExistence type="inferred from homology"/>
<keyword evidence="3" id="KW-0249">Electron transport</keyword>
<evidence type="ECO:0000256" key="4">
    <source>
        <dbReference type="ARBA" id="ARBA00023157"/>
    </source>
</evidence>
<dbReference type="InterPro" id="IPR017937">
    <property type="entry name" value="Thioredoxin_CS"/>
</dbReference>
<evidence type="ECO:0000259" key="9">
    <source>
        <dbReference type="PROSITE" id="PS51352"/>
    </source>
</evidence>
<dbReference type="GO" id="GO:0015035">
    <property type="term" value="F:protein-disulfide reductase activity"/>
    <property type="evidence" value="ECO:0007669"/>
    <property type="project" value="InterPro"/>
</dbReference>
<accession>A0A1Z1MPA7</accession>
<evidence type="ECO:0000256" key="7">
    <source>
        <dbReference type="PIRSR" id="PIRSR000077-1"/>
    </source>
</evidence>
<dbReference type="PANTHER" id="PTHR45663:SF11">
    <property type="entry name" value="GEO12009P1"/>
    <property type="match status" value="1"/>
</dbReference>
<name>A0A1Z1MPA7_9FLOR</name>
<comment type="function">
    <text evidence="1">Participates in various redox reactions through the reversible oxidation of its active center dithiol to a disulfide and catalyzes dithiol-disulfide exchange reactions.</text>
</comment>
<dbReference type="PANTHER" id="PTHR45663">
    <property type="entry name" value="GEO12009P1"/>
    <property type="match status" value="1"/>
</dbReference>
<dbReference type="RefSeq" id="YP_009398429.1">
    <property type="nucleotide sequence ID" value="NC_035292.1"/>
</dbReference>
<evidence type="ECO:0000256" key="3">
    <source>
        <dbReference type="ARBA" id="ARBA00022982"/>
    </source>
</evidence>
<evidence type="ECO:0000256" key="8">
    <source>
        <dbReference type="PIRSR" id="PIRSR000077-4"/>
    </source>
</evidence>
<dbReference type="Gene3D" id="3.40.30.10">
    <property type="entry name" value="Glutaredoxin"/>
    <property type="match status" value="1"/>
</dbReference>
<keyword evidence="5 8" id="KW-0676">Redox-active center</keyword>
<dbReference type="CDD" id="cd02947">
    <property type="entry name" value="TRX_family"/>
    <property type="match status" value="1"/>
</dbReference>
<evidence type="ECO:0000256" key="6">
    <source>
        <dbReference type="PIRNR" id="PIRNR000077"/>
    </source>
</evidence>
<geneLocation type="chloroplast" evidence="10"/>
<dbReference type="FunFam" id="3.40.30.10:FF:000001">
    <property type="entry name" value="Thioredoxin"/>
    <property type="match status" value="1"/>
</dbReference>
<dbReference type="SUPFAM" id="SSF52833">
    <property type="entry name" value="Thioredoxin-like"/>
    <property type="match status" value="1"/>
</dbReference>
<feature type="site" description="Deprotonates C-terminal active site Cys" evidence="7">
    <location>
        <position position="25"/>
    </location>
</feature>
<dbReference type="EMBL" id="MF101448">
    <property type="protein sequence ID" value="ARW67615.1"/>
    <property type="molecule type" value="Genomic_DNA"/>
</dbReference>